<reference evidence="1 2" key="1">
    <citation type="submission" date="2015-07" db="EMBL/GenBank/DDBJ databases">
        <title>The genome of Habropoda laboriosa.</title>
        <authorList>
            <person name="Pan H."/>
            <person name="Kapheim K."/>
        </authorList>
    </citation>
    <scope>NUCLEOTIDE SEQUENCE [LARGE SCALE GENOMIC DNA]</scope>
    <source>
        <strain evidence="1">0110345459</strain>
    </source>
</reference>
<dbReference type="Proteomes" id="UP000053825">
    <property type="component" value="Unassembled WGS sequence"/>
</dbReference>
<gene>
    <name evidence="1" type="ORF">WH47_04966</name>
</gene>
<organism evidence="1 2">
    <name type="scientific">Habropoda laboriosa</name>
    <dbReference type="NCBI Taxonomy" id="597456"/>
    <lineage>
        <taxon>Eukaryota</taxon>
        <taxon>Metazoa</taxon>
        <taxon>Ecdysozoa</taxon>
        <taxon>Arthropoda</taxon>
        <taxon>Hexapoda</taxon>
        <taxon>Insecta</taxon>
        <taxon>Pterygota</taxon>
        <taxon>Neoptera</taxon>
        <taxon>Endopterygota</taxon>
        <taxon>Hymenoptera</taxon>
        <taxon>Apocrita</taxon>
        <taxon>Aculeata</taxon>
        <taxon>Apoidea</taxon>
        <taxon>Anthophila</taxon>
        <taxon>Apidae</taxon>
        <taxon>Habropoda</taxon>
    </lineage>
</organism>
<evidence type="ECO:0000313" key="2">
    <source>
        <dbReference type="Proteomes" id="UP000053825"/>
    </source>
</evidence>
<sequence>MIIDKGCFSVCHVLVEGTTASYEQTIRKIAAERHFCIAVCPVSQHGSPLAYQVC</sequence>
<protein>
    <submittedName>
        <fullName evidence="1">Uncharacterized protein</fullName>
    </submittedName>
</protein>
<accession>A0A0L7RJD2</accession>
<dbReference type="EMBL" id="KQ414581">
    <property type="protein sequence ID" value="KOC70980.1"/>
    <property type="molecule type" value="Genomic_DNA"/>
</dbReference>
<evidence type="ECO:0000313" key="1">
    <source>
        <dbReference type="EMBL" id="KOC70980.1"/>
    </source>
</evidence>
<keyword evidence="2" id="KW-1185">Reference proteome</keyword>
<dbReference type="AlphaFoldDB" id="A0A0L7RJD2"/>
<proteinExistence type="predicted"/>
<name>A0A0L7RJD2_9HYME</name>